<evidence type="ECO:0000313" key="8">
    <source>
        <dbReference type="EMBL" id="KAJ3182665.1"/>
    </source>
</evidence>
<sequence>MPKRKQQAASHASPPKPTKAKRTPPKKQTSTLANYFVASIPSSAPVAAPGSLSCPQTATTVSQNECTENSVTECPICCRSIAGLSPDKATLHINRCIDGQPDDPEHDEDLRTAAAVAGAVRFVSGTMTSTSSSSSGEQWGDDLGIVEAYTQVETSLSFKDPVAGVLNATPVASIAFELSHYEDVLDLPAWVPPQSPEDQPDTPYWKPPDPGTRICPWYKKMPGTGFTVDAFSFGRIEECTAYFLTHFHSDHYGGLSRSFDHGPLYCSAITGNLISQRLRVAETYIVRLPMERPVMVMGVKVTLIDANHCPGAVLLLFELPNGKRLLHTGDFRACPNHIMHPYLRTLPIDVCYLDTTYCAPSHRFPPQEAVISAVGTLCTRIRAGESVQSIVSGTQTNGAKVVNLLSQWIGLTKVKQQRPLVLVGSYTIGKEKMFVSVAKNLGSGIFVETTKRRVLEQLEDPALLEMLTEDPHAAVHVVKMNALKVTDLGPYISRLKLDPDIIICIRPTGWTFRPSKSSVTAVTAVEDDEAVMPSTQALATYTVTSLQPAYASIAVGGSGGGRPRMVQVVTLAVPYSEHSSFSELEAFVKGVGTTLKRVIPTVGQGESIKECCDSWLAARKAAEDVGTKCATFVGPSGY</sequence>
<comment type="caution">
    <text evidence="8">The sequence shown here is derived from an EMBL/GenBank/DDBJ whole genome shotgun (WGS) entry which is preliminary data.</text>
</comment>
<evidence type="ECO:0000256" key="1">
    <source>
        <dbReference type="ARBA" id="ARBA00004123"/>
    </source>
</evidence>
<evidence type="ECO:0000256" key="2">
    <source>
        <dbReference type="ARBA" id="ARBA00010304"/>
    </source>
</evidence>
<dbReference type="PANTHER" id="PTHR23240">
    <property type="entry name" value="DNA CROSS-LINK REPAIR PROTEIN PSO2/SNM1-RELATED"/>
    <property type="match status" value="1"/>
</dbReference>
<dbReference type="GO" id="GO:0036297">
    <property type="term" value="P:interstrand cross-link repair"/>
    <property type="evidence" value="ECO:0007669"/>
    <property type="project" value="TreeGrafter"/>
</dbReference>
<dbReference type="Proteomes" id="UP001212152">
    <property type="component" value="Unassembled WGS sequence"/>
</dbReference>
<proteinExistence type="inferred from homology"/>
<dbReference type="GO" id="GO:0005634">
    <property type="term" value="C:nucleus"/>
    <property type="evidence" value="ECO:0007669"/>
    <property type="project" value="UniProtKB-SubCell"/>
</dbReference>
<comment type="subcellular location">
    <subcellularLocation>
        <location evidence="1">Nucleus</location>
    </subcellularLocation>
</comment>
<protein>
    <recommendedName>
        <fullName evidence="7">Metallo-beta-lactamase domain-containing protein</fullName>
    </recommendedName>
</protein>
<dbReference type="GO" id="GO:0006303">
    <property type="term" value="P:double-strand break repair via nonhomologous end joining"/>
    <property type="evidence" value="ECO:0007669"/>
    <property type="project" value="TreeGrafter"/>
</dbReference>
<dbReference type="EMBL" id="JADGJQ010000008">
    <property type="protein sequence ID" value="KAJ3182665.1"/>
    <property type="molecule type" value="Genomic_DNA"/>
</dbReference>
<dbReference type="InterPro" id="IPR036866">
    <property type="entry name" value="RibonucZ/Hydroxyglut_hydro"/>
</dbReference>
<evidence type="ECO:0000256" key="6">
    <source>
        <dbReference type="SAM" id="MobiDB-lite"/>
    </source>
</evidence>
<keyword evidence="9" id="KW-1185">Reference proteome</keyword>
<keyword evidence="4" id="KW-0234">DNA repair</keyword>
<dbReference type="InterPro" id="IPR011084">
    <property type="entry name" value="DRMBL"/>
</dbReference>
<name>A0AAD5TP24_9FUNG</name>
<organism evidence="8 9">
    <name type="scientific">Geranomyces variabilis</name>
    <dbReference type="NCBI Taxonomy" id="109894"/>
    <lineage>
        <taxon>Eukaryota</taxon>
        <taxon>Fungi</taxon>
        <taxon>Fungi incertae sedis</taxon>
        <taxon>Chytridiomycota</taxon>
        <taxon>Chytridiomycota incertae sedis</taxon>
        <taxon>Chytridiomycetes</taxon>
        <taxon>Spizellomycetales</taxon>
        <taxon>Powellomycetaceae</taxon>
        <taxon>Geranomyces</taxon>
    </lineage>
</organism>
<keyword evidence="5" id="KW-0539">Nucleus</keyword>
<dbReference type="SUPFAM" id="SSF56281">
    <property type="entry name" value="Metallo-hydrolase/oxidoreductase"/>
    <property type="match status" value="1"/>
</dbReference>
<reference evidence="8" key="1">
    <citation type="submission" date="2020-05" db="EMBL/GenBank/DDBJ databases">
        <title>Phylogenomic resolution of chytrid fungi.</title>
        <authorList>
            <person name="Stajich J.E."/>
            <person name="Amses K."/>
            <person name="Simmons R."/>
            <person name="Seto K."/>
            <person name="Myers J."/>
            <person name="Bonds A."/>
            <person name="Quandt C.A."/>
            <person name="Barry K."/>
            <person name="Liu P."/>
            <person name="Grigoriev I."/>
            <person name="Longcore J.E."/>
            <person name="James T.Y."/>
        </authorList>
    </citation>
    <scope>NUCLEOTIDE SEQUENCE</scope>
    <source>
        <strain evidence="8">JEL0379</strain>
    </source>
</reference>
<evidence type="ECO:0000256" key="4">
    <source>
        <dbReference type="ARBA" id="ARBA00023204"/>
    </source>
</evidence>
<gene>
    <name evidence="8" type="ORF">HDU87_008004</name>
</gene>
<dbReference type="PANTHER" id="PTHR23240:SF6">
    <property type="entry name" value="DNA CROSS-LINK REPAIR 1A PROTEIN"/>
    <property type="match status" value="1"/>
</dbReference>
<dbReference type="CDD" id="cd16273">
    <property type="entry name" value="SNM1A-1C-like_MBL-fold"/>
    <property type="match status" value="1"/>
</dbReference>
<dbReference type="Gene3D" id="3.60.15.10">
    <property type="entry name" value="Ribonuclease Z/Hydroxyacylglutathione hydrolase-like"/>
    <property type="match status" value="1"/>
</dbReference>
<evidence type="ECO:0000259" key="7">
    <source>
        <dbReference type="SMART" id="SM00849"/>
    </source>
</evidence>
<dbReference type="InterPro" id="IPR001279">
    <property type="entry name" value="Metallo-B-lactamas"/>
</dbReference>
<dbReference type="Pfam" id="PF07522">
    <property type="entry name" value="DRMBL"/>
    <property type="match status" value="1"/>
</dbReference>
<evidence type="ECO:0000313" key="9">
    <source>
        <dbReference type="Proteomes" id="UP001212152"/>
    </source>
</evidence>
<dbReference type="Gene3D" id="3.40.50.12650">
    <property type="match status" value="1"/>
</dbReference>
<evidence type="ECO:0000256" key="3">
    <source>
        <dbReference type="ARBA" id="ARBA00022763"/>
    </source>
</evidence>
<dbReference type="SMART" id="SM00849">
    <property type="entry name" value="Lactamase_B"/>
    <property type="match status" value="1"/>
</dbReference>
<comment type="similarity">
    <text evidence="2">Belongs to the DNA repair metallo-beta-lactamase (DRMBL) family.</text>
</comment>
<accession>A0AAD5TP24</accession>
<dbReference type="AlphaFoldDB" id="A0AAD5TP24"/>
<keyword evidence="3" id="KW-0227">DNA damage</keyword>
<dbReference type="GO" id="GO:0035312">
    <property type="term" value="F:5'-3' DNA exonuclease activity"/>
    <property type="evidence" value="ECO:0007669"/>
    <property type="project" value="TreeGrafter"/>
</dbReference>
<feature type="region of interest" description="Disordered" evidence="6">
    <location>
        <begin position="1"/>
        <end position="29"/>
    </location>
</feature>
<feature type="domain" description="Metallo-beta-lactamase" evidence="7">
    <location>
        <begin position="170"/>
        <end position="362"/>
    </location>
</feature>
<dbReference type="FunFam" id="3.60.15.10:FF:000010">
    <property type="entry name" value="DNA cross-link repair 1A"/>
    <property type="match status" value="1"/>
</dbReference>
<dbReference type="GO" id="GO:0003684">
    <property type="term" value="F:damaged DNA binding"/>
    <property type="evidence" value="ECO:0007669"/>
    <property type="project" value="TreeGrafter"/>
</dbReference>
<evidence type="ECO:0000256" key="5">
    <source>
        <dbReference type="ARBA" id="ARBA00023242"/>
    </source>
</evidence>